<keyword evidence="1" id="KW-0472">Membrane</keyword>
<dbReference type="PANTHER" id="PTHR40761">
    <property type="entry name" value="CONSERVED INTEGRAL MEMBRANE ALANINE VALINE AND LEUCINE RICH PROTEIN-RELATED"/>
    <property type="match status" value="1"/>
</dbReference>
<keyword evidence="1" id="KW-1133">Transmembrane helix</keyword>
<accession>A0A3N3ZN31</accession>
<dbReference type="EMBL" id="RKMF01000014">
    <property type="protein sequence ID" value="ROZ62201.1"/>
    <property type="molecule type" value="Genomic_DNA"/>
</dbReference>
<feature type="transmembrane region" description="Helical" evidence="1">
    <location>
        <begin position="65"/>
        <end position="85"/>
    </location>
</feature>
<evidence type="ECO:0000256" key="1">
    <source>
        <dbReference type="SAM" id="Phobius"/>
    </source>
</evidence>
<dbReference type="InterPro" id="IPR037185">
    <property type="entry name" value="EmrE-like"/>
</dbReference>
<feature type="transmembrane region" description="Helical" evidence="1">
    <location>
        <begin position="176"/>
        <end position="196"/>
    </location>
</feature>
<protein>
    <recommendedName>
        <fullName evidence="4">Integral membrane protein</fullName>
    </recommendedName>
</protein>
<feature type="transmembrane region" description="Helical" evidence="1">
    <location>
        <begin position="216"/>
        <end position="239"/>
    </location>
</feature>
<keyword evidence="3" id="KW-1185">Reference proteome</keyword>
<feature type="transmembrane region" description="Helical" evidence="1">
    <location>
        <begin position="277"/>
        <end position="300"/>
    </location>
</feature>
<feature type="transmembrane region" description="Helical" evidence="1">
    <location>
        <begin position="119"/>
        <end position="138"/>
    </location>
</feature>
<keyword evidence="1" id="KW-0812">Transmembrane</keyword>
<feature type="transmembrane region" description="Helical" evidence="1">
    <location>
        <begin position="251"/>
        <end position="271"/>
    </location>
</feature>
<dbReference type="PANTHER" id="PTHR40761:SF1">
    <property type="entry name" value="CONSERVED INTEGRAL MEMBRANE ALANINE VALINE AND LEUCINE RICH PROTEIN-RELATED"/>
    <property type="match status" value="1"/>
</dbReference>
<dbReference type="AlphaFoldDB" id="A0A3N3ZN31"/>
<organism evidence="2 3">
    <name type="scientific">Kocuria soli</name>
    <dbReference type="NCBI Taxonomy" id="2485125"/>
    <lineage>
        <taxon>Bacteria</taxon>
        <taxon>Bacillati</taxon>
        <taxon>Actinomycetota</taxon>
        <taxon>Actinomycetes</taxon>
        <taxon>Micrococcales</taxon>
        <taxon>Micrococcaceae</taxon>
        <taxon>Kocuria</taxon>
    </lineage>
</organism>
<evidence type="ECO:0000313" key="3">
    <source>
        <dbReference type="Proteomes" id="UP000270616"/>
    </source>
</evidence>
<feature type="transmembrane region" description="Helical" evidence="1">
    <location>
        <begin position="12"/>
        <end position="32"/>
    </location>
</feature>
<gene>
    <name evidence="2" type="ORF">EDL96_10970</name>
</gene>
<comment type="caution">
    <text evidence="2">The sequence shown here is derived from an EMBL/GenBank/DDBJ whole genome shotgun (WGS) entry which is preliminary data.</text>
</comment>
<feature type="transmembrane region" description="Helical" evidence="1">
    <location>
        <begin position="150"/>
        <end position="169"/>
    </location>
</feature>
<dbReference type="SUPFAM" id="SSF103481">
    <property type="entry name" value="Multidrug resistance efflux transporter EmrE"/>
    <property type="match status" value="1"/>
</dbReference>
<name>A0A3N3ZN31_9MICC</name>
<proteinExistence type="predicted"/>
<sequence length="352" mass="35427">MWSRGFLRSVWSMVLISVVLALLAAGTLAVGTHLQHHAIRSRDTDDAGVPSSARGGSELLVLQPLWLLGLGLLVLETVLNVAALGLGPVALVQPIGTVSLVIAVLISVRVFGRRVTAPLVGSIALTLISVVGFVGISARYASTGPLLPGSVAWLNGMLLLASVVGAVLAATRAGHLALVGVAGLAFGTVAASAHVVTTSVIATVRAGTGVAGVVDLLAHGVPITLVGMAVASAVGMWAVQVAYTSGPPETVLAGLTVLDPMMAVTIGALVLGEYRGLTGAAALGLFVTGAAAVAGVLLLARFHPCGQERPVVRTEVRRTATSHGDEGPVQVEPDAVDAAETGVLTLHAARSI</sequence>
<dbReference type="Proteomes" id="UP000270616">
    <property type="component" value="Unassembled WGS sequence"/>
</dbReference>
<evidence type="ECO:0008006" key="4">
    <source>
        <dbReference type="Google" id="ProtNLM"/>
    </source>
</evidence>
<feature type="transmembrane region" description="Helical" evidence="1">
    <location>
        <begin position="91"/>
        <end position="112"/>
    </location>
</feature>
<evidence type="ECO:0000313" key="2">
    <source>
        <dbReference type="EMBL" id="ROZ62201.1"/>
    </source>
</evidence>
<reference evidence="2 3" key="1">
    <citation type="submission" date="2018-10" db="EMBL/GenBank/DDBJ databases">
        <title>Kocuria sp. M5W7-7, whole genome shotgun sequence.</title>
        <authorList>
            <person name="Tuo L."/>
        </authorList>
    </citation>
    <scope>NUCLEOTIDE SEQUENCE [LARGE SCALE GENOMIC DNA]</scope>
    <source>
        <strain evidence="2 3">M5W7-7</strain>
    </source>
</reference>